<proteinExistence type="predicted"/>
<keyword evidence="2" id="KW-1003">Cell membrane</keyword>
<dbReference type="GO" id="GO:0005549">
    <property type="term" value="F:odorant binding"/>
    <property type="evidence" value="ECO:0007669"/>
    <property type="project" value="InterPro"/>
</dbReference>
<keyword evidence="12" id="KW-1185">Reference proteome</keyword>
<dbReference type="InterPro" id="IPR004117">
    <property type="entry name" value="7tm6_olfct_rcpt"/>
</dbReference>
<dbReference type="EMBL" id="VTPC01033396">
    <property type="protein sequence ID" value="KAF2891384.1"/>
    <property type="molecule type" value="Genomic_DNA"/>
</dbReference>
<keyword evidence="3" id="KW-0716">Sensory transduction</keyword>
<dbReference type="OrthoDB" id="8196465at2759"/>
<evidence type="ECO:0000256" key="1">
    <source>
        <dbReference type="ARBA" id="ARBA00004651"/>
    </source>
</evidence>
<evidence type="ECO:0000256" key="9">
    <source>
        <dbReference type="ARBA" id="ARBA00023224"/>
    </source>
</evidence>
<dbReference type="PANTHER" id="PTHR21137">
    <property type="entry name" value="ODORANT RECEPTOR"/>
    <property type="match status" value="1"/>
</dbReference>
<dbReference type="AlphaFoldDB" id="A0A8K0G7Q5"/>
<evidence type="ECO:0000313" key="11">
    <source>
        <dbReference type="EMBL" id="KAF2891687.1"/>
    </source>
</evidence>
<comment type="caution">
    <text evidence="11">The sequence shown here is derived from an EMBL/GenBank/DDBJ whole genome shotgun (WGS) entry which is preliminary data.</text>
</comment>
<evidence type="ECO:0000256" key="3">
    <source>
        <dbReference type="ARBA" id="ARBA00022606"/>
    </source>
</evidence>
<keyword evidence="7" id="KW-0472">Membrane</keyword>
<sequence>MLQNNLRQLCNNPVEKRCDLLRHYVKHHIAVLDLSHQIAVALNELMLVHAVLMALILTVNGFQILRSVEVAESAYSIPWYDESLEFQNMVLFIILRAHKPLVLRSASISELSFPSFTKVMSSTYSYLTLLYNMILETEEL</sequence>
<evidence type="ECO:0000256" key="4">
    <source>
        <dbReference type="ARBA" id="ARBA00022692"/>
    </source>
</evidence>
<evidence type="ECO:0000313" key="12">
    <source>
        <dbReference type="Proteomes" id="UP000801492"/>
    </source>
</evidence>
<dbReference type="Proteomes" id="UP000801492">
    <property type="component" value="Unassembled WGS sequence"/>
</dbReference>
<dbReference type="PANTHER" id="PTHR21137:SF35">
    <property type="entry name" value="ODORANT RECEPTOR 19A-RELATED"/>
    <property type="match status" value="1"/>
</dbReference>
<reference evidence="11" key="1">
    <citation type="submission" date="2019-08" db="EMBL/GenBank/DDBJ databases">
        <title>The genome of the North American firefly Photinus pyralis.</title>
        <authorList>
            <consortium name="Photinus pyralis genome working group"/>
            <person name="Fallon T.R."/>
            <person name="Sander Lower S.E."/>
            <person name="Weng J.-K."/>
        </authorList>
    </citation>
    <scope>NUCLEOTIDE SEQUENCE</scope>
    <source>
        <strain evidence="11">TRF0915ILg1</strain>
        <tissue evidence="11">Whole body</tissue>
    </source>
</reference>
<protein>
    <submittedName>
        <fullName evidence="11">Uncharacterized protein</fullName>
    </submittedName>
</protein>
<dbReference type="GO" id="GO:0005886">
    <property type="term" value="C:plasma membrane"/>
    <property type="evidence" value="ECO:0007669"/>
    <property type="project" value="UniProtKB-SubCell"/>
</dbReference>
<keyword evidence="5" id="KW-0552">Olfaction</keyword>
<dbReference type="EMBL" id="VTPC01025485">
    <property type="protein sequence ID" value="KAF2891687.1"/>
    <property type="molecule type" value="Genomic_DNA"/>
</dbReference>
<keyword evidence="9" id="KW-0807">Transducer</keyword>
<organism evidence="11 12">
    <name type="scientific">Ignelater luminosus</name>
    <name type="common">Cucubano</name>
    <name type="synonym">Pyrophorus luminosus</name>
    <dbReference type="NCBI Taxonomy" id="2038154"/>
    <lineage>
        <taxon>Eukaryota</taxon>
        <taxon>Metazoa</taxon>
        <taxon>Ecdysozoa</taxon>
        <taxon>Arthropoda</taxon>
        <taxon>Hexapoda</taxon>
        <taxon>Insecta</taxon>
        <taxon>Pterygota</taxon>
        <taxon>Neoptera</taxon>
        <taxon>Endopterygota</taxon>
        <taxon>Coleoptera</taxon>
        <taxon>Polyphaga</taxon>
        <taxon>Elateriformia</taxon>
        <taxon>Elateroidea</taxon>
        <taxon>Elateridae</taxon>
        <taxon>Agrypninae</taxon>
        <taxon>Pyrophorini</taxon>
        <taxon>Ignelater</taxon>
    </lineage>
</organism>
<evidence type="ECO:0000256" key="2">
    <source>
        <dbReference type="ARBA" id="ARBA00022475"/>
    </source>
</evidence>
<keyword evidence="6" id="KW-1133">Transmembrane helix</keyword>
<keyword evidence="4" id="KW-0812">Transmembrane</keyword>
<evidence type="ECO:0000256" key="5">
    <source>
        <dbReference type="ARBA" id="ARBA00022725"/>
    </source>
</evidence>
<name>A0A8K0G7Q5_IGNLU</name>
<dbReference type="Pfam" id="PF02949">
    <property type="entry name" value="7tm_6"/>
    <property type="match status" value="2"/>
</dbReference>
<evidence type="ECO:0000313" key="10">
    <source>
        <dbReference type="EMBL" id="KAF2891384.1"/>
    </source>
</evidence>
<keyword evidence="8" id="KW-0675">Receptor</keyword>
<evidence type="ECO:0000256" key="6">
    <source>
        <dbReference type="ARBA" id="ARBA00022989"/>
    </source>
</evidence>
<gene>
    <name evidence="11" type="ORF">ILUMI_14486</name>
    <name evidence="10" type="ORF">ILUMI_14789</name>
</gene>
<accession>A0A8K0G7Q5</accession>
<dbReference type="GO" id="GO:0004984">
    <property type="term" value="F:olfactory receptor activity"/>
    <property type="evidence" value="ECO:0007669"/>
    <property type="project" value="InterPro"/>
</dbReference>
<dbReference type="GO" id="GO:0007165">
    <property type="term" value="P:signal transduction"/>
    <property type="evidence" value="ECO:0007669"/>
    <property type="project" value="UniProtKB-KW"/>
</dbReference>
<evidence type="ECO:0000256" key="8">
    <source>
        <dbReference type="ARBA" id="ARBA00023170"/>
    </source>
</evidence>
<comment type="subcellular location">
    <subcellularLocation>
        <location evidence="1">Cell membrane</location>
        <topology evidence="1">Multi-pass membrane protein</topology>
    </subcellularLocation>
</comment>
<evidence type="ECO:0000256" key="7">
    <source>
        <dbReference type="ARBA" id="ARBA00023136"/>
    </source>
</evidence>